<protein>
    <submittedName>
        <fullName evidence="1">Uncharacterized protein</fullName>
    </submittedName>
</protein>
<sequence length="321" mass="37250">MKNLPCLLSVTKNILEYRKFHVPDEFLFLYFTNINLKFNIHSPDYYLMPSFDILISKINTAGFKRNLGIEYTEQTLETNEEKWDEALSAVKSNANVIIKGLNINSRLHSEGLWKNTPTYMAIHKYDKNLKHFIISNHRFTEKIGLDVLKDYVAKGEKHGAEKNWWGKVNITNLPHFTTKHLLDLLLEKIDEEEYASPSTNIFNLKDGIDKLCNGSNTTLKNILFKNLSGQLIHPHGPVSSRNRLASILKTLSDTKYIDSNISIKYQIIYKEWEILSLMFIKYSLKNNEDLLLRILNKLNSISEKEEEAFGLLLQLNKEVKL</sequence>
<evidence type="ECO:0000313" key="1">
    <source>
        <dbReference type="EMBL" id="PFF40803.1"/>
    </source>
</evidence>
<proteinExistence type="predicted"/>
<reference evidence="1 2" key="1">
    <citation type="submission" date="2017-09" db="EMBL/GenBank/DDBJ databases">
        <title>Large-scale bioinformatics analysis of Bacillus genomes uncovers conserved roles of natural products in bacterial physiology.</title>
        <authorList>
            <consortium name="Agbiome Team Llc"/>
            <person name="Bleich R.M."/>
            <person name="Kirk G.J."/>
            <person name="Santa Maria K.C."/>
            <person name="Allen S.E."/>
            <person name="Farag S."/>
            <person name="Shank E.A."/>
            <person name="Bowers A."/>
        </authorList>
    </citation>
    <scope>NUCLEOTIDE SEQUENCE [LARGE SCALE GENOMIC DNA]</scope>
    <source>
        <strain evidence="1 2">AFS020204</strain>
    </source>
</reference>
<name>A0A9X6VRF9_BACCE</name>
<dbReference type="AlphaFoldDB" id="A0A9X6VRF9"/>
<dbReference type="RefSeq" id="WP_000793498.1">
    <property type="nucleotide sequence ID" value="NZ_CP115306.1"/>
</dbReference>
<evidence type="ECO:0000313" key="2">
    <source>
        <dbReference type="Proteomes" id="UP000220210"/>
    </source>
</evidence>
<accession>A0A9X6VRF9</accession>
<gene>
    <name evidence="1" type="ORF">CN357_32770</name>
</gene>
<dbReference type="Proteomes" id="UP000220210">
    <property type="component" value="Unassembled WGS sequence"/>
</dbReference>
<comment type="caution">
    <text evidence="1">The sequence shown here is derived from an EMBL/GenBank/DDBJ whole genome shotgun (WGS) entry which is preliminary data.</text>
</comment>
<organism evidence="1 2">
    <name type="scientific">Bacillus cereus</name>
    <dbReference type="NCBI Taxonomy" id="1396"/>
    <lineage>
        <taxon>Bacteria</taxon>
        <taxon>Bacillati</taxon>
        <taxon>Bacillota</taxon>
        <taxon>Bacilli</taxon>
        <taxon>Bacillales</taxon>
        <taxon>Bacillaceae</taxon>
        <taxon>Bacillus</taxon>
        <taxon>Bacillus cereus group</taxon>
    </lineage>
</organism>
<dbReference type="EMBL" id="NTSO01000035">
    <property type="protein sequence ID" value="PFF40803.1"/>
    <property type="molecule type" value="Genomic_DNA"/>
</dbReference>